<proteinExistence type="predicted"/>
<keyword evidence="3" id="KW-1185">Reference proteome</keyword>
<dbReference type="RefSeq" id="WP_274596492.1">
    <property type="nucleotide sequence ID" value="NZ_BJLA01000024.1"/>
</dbReference>
<sequence length="41" mass="4815">MKKNQKEKLFKCYHIPKQLKDLITILVAITGIISNIHSMFK</sequence>
<comment type="caution">
    <text evidence="2">The sequence shown here is derived from an EMBL/GenBank/DDBJ whole genome shotgun (WGS) entry which is preliminary data.</text>
</comment>
<accession>A0AAV3W587</accession>
<keyword evidence="1" id="KW-0812">Transmembrane</keyword>
<evidence type="ECO:0000313" key="3">
    <source>
        <dbReference type="Proteomes" id="UP000325212"/>
    </source>
</evidence>
<evidence type="ECO:0008006" key="4">
    <source>
        <dbReference type="Google" id="ProtNLM"/>
    </source>
</evidence>
<protein>
    <recommendedName>
        <fullName evidence="4">Transposase family protein</fullName>
    </recommendedName>
</protein>
<reference evidence="2 3" key="1">
    <citation type="submission" date="2019-06" db="EMBL/GenBank/DDBJ databases">
        <title>Draft genome sequence of Clostridium diolis DSM 15410.</title>
        <authorList>
            <person name="Kobayashi H."/>
            <person name="Tanizawa Y."/>
            <person name="Tohno M."/>
        </authorList>
    </citation>
    <scope>NUCLEOTIDE SEQUENCE [LARGE SCALE GENOMIC DNA]</scope>
    <source>
        <strain evidence="2 3">DSM 15410</strain>
    </source>
</reference>
<dbReference type="EMBL" id="BJLA01000024">
    <property type="protein sequence ID" value="GEA33620.1"/>
    <property type="molecule type" value="Genomic_DNA"/>
</dbReference>
<keyword evidence="1" id="KW-1133">Transmembrane helix</keyword>
<name>A0AAV3W587_9CLOT</name>
<feature type="transmembrane region" description="Helical" evidence="1">
    <location>
        <begin position="21"/>
        <end position="40"/>
    </location>
</feature>
<evidence type="ECO:0000256" key="1">
    <source>
        <dbReference type="SAM" id="Phobius"/>
    </source>
</evidence>
<keyword evidence="1" id="KW-0472">Membrane</keyword>
<evidence type="ECO:0000313" key="2">
    <source>
        <dbReference type="EMBL" id="GEA33620.1"/>
    </source>
</evidence>
<gene>
    <name evidence="2" type="ORF">CDIOL_45430</name>
</gene>
<organism evidence="2 3">
    <name type="scientific">Clostridium diolis</name>
    <dbReference type="NCBI Taxonomy" id="223919"/>
    <lineage>
        <taxon>Bacteria</taxon>
        <taxon>Bacillati</taxon>
        <taxon>Bacillota</taxon>
        <taxon>Clostridia</taxon>
        <taxon>Eubacteriales</taxon>
        <taxon>Clostridiaceae</taxon>
        <taxon>Clostridium</taxon>
    </lineage>
</organism>
<dbReference type="AlphaFoldDB" id="A0AAV3W587"/>
<dbReference type="Proteomes" id="UP000325212">
    <property type="component" value="Unassembled WGS sequence"/>
</dbReference>